<dbReference type="GO" id="GO:0033980">
    <property type="term" value="F:phosphonopyruvate decarboxylase activity"/>
    <property type="evidence" value="ECO:0007669"/>
    <property type="project" value="UniProtKB-EC"/>
</dbReference>
<dbReference type="Pfam" id="PF02776">
    <property type="entry name" value="TPP_enzyme_N"/>
    <property type="match status" value="1"/>
</dbReference>
<dbReference type="GO" id="GO:0030976">
    <property type="term" value="F:thiamine pyrophosphate binding"/>
    <property type="evidence" value="ECO:0007669"/>
    <property type="project" value="InterPro"/>
</dbReference>
<keyword evidence="2" id="KW-0786">Thiamine pyrophosphate</keyword>
<dbReference type="InterPro" id="IPR011766">
    <property type="entry name" value="TPP_enzyme_TPP-bd"/>
</dbReference>
<dbReference type="Proteomes" id="UP000632659">
    <property type="component" value="Unassembled WGS sequence"/>
</dbReference>
<sequence length="375" mass="40648">MKITDFMTEVQKLGIDYYTGVPDSQLKALCDHLMDRFGICENHVVAANEGAATGLAAGHFLATGKPAMVYMQNSGIGNAVNPICSLLNDKVYAIPVLFVVGWRGEPGVHDEPQHIFQGEVTCEMLSCLDIAHFVLTPETTEEEFKSAMDEAAKTFASGKCYAVVVKKGALKNDKKMVYENDYPMSREDVVKLIISQAKPDDIFVSTTGKLSRELFEAREARGEGHEKDFLTVGSMGHSSMIALGIAQQKKDRRVFCLDGDGAALMHMGSMAVLGANEPKNLYHVVINNGAHETVGGVPTVSASIDLPAAAKAFGYKQVFTAQNEQEILEALSHCGEEGPLLIEIHTNLFSRADLGRPTTTPIQNKEAFMGFVAGE</sequence>
<protein>
    <submittedName>
        <fullName evidence="6">Phosphonopyruvate decarboxylase</fullName>
        <ecNumber evidence="6">4.1.1.82</ecNumber>
    </submittedName>
</protein>
<feature type="domain" description="Thiamine pyrophosphate enzyme N-terminal TPP-binding" evidence="5">
    <location>
        <begin position="10"/>
        <end position="120"/>
    </location>
</feature>
<evidence type="ECO:0000313" key="7">
    <source>
        <dbReference type="Proteomes" id="UP000632659"/>
    </source>
</evidence>
<gene>
    <name evidence="6" type="primary">aepY</name>
    <name evidence="6" type="ORF">H8702_01755</name>
</gene>
<dbReference type="Gene3D" id="3.40.50.970">
    <property type="match status" value="2"/>
</dbReference>
<evidence type="ECO:0000313" key="6">
    <source>
        <dbReference type="EMBL" id="MBC8609847.1"/>
    </source>
</evidence>
<evidence type="ECO:0000259" key="5">
    <source>
        <dbReference type="Pfam" id="PF02776"/>
    </source>
</evidence>
<dbReference type="PANTHER" id="PTHR42818:SF1">
    <property type="entry name" value="SULFOPYRUVATE DECARBOXYLASE"/>
    <property type="match status" value="1"/>
</dbReference>
<dbReference type="InterPro" id="IPR017684">
    <property type="entry name" value="Phosphono-pyrv_decarboxylase"/>
</dbReference>
<dbReference type="GO" id="GO:0032923">
    <property type="term" value="P:organic phosphonate biosynthetic process"/>
    <property type="evidence" value="ECO:0007669"/>
    <property type="project" value="InterPro"/>
</dbReference>
<reference evidence="6" key="1">
    <citation type="submission" date="2020-08" db="EMBL/GenBank/DDBJ databases">
        <title>Genome public.</title>
        <authorList>
            <person name="Liu C."/>
            <person name="Sun Q."/>
        </authorList>
    </citation>
    <scope>NUCLEOTIDE SEQUENCE</scope>
    <source>
        <strain evidence="6">NSJ-15</strain>
    </source>
</reference>
<evidence type="ECO:0000256" key="1">
    <source>
        <dbReference type="ARBA" id="ARBA00022793"/>
    </source>
</evidence>
<dbReference type="EC" id="4.1.1.82" evidence="6"/>
<organism evidence="6 7">
    <name type="scientific">Massiliimalia timonensis</name>
    <dbReference type="NCBI Taxonomy" id="1987501"/>
    <lineage>
        <taxon>Bacteria</taxon>
        <taxon>Bacillati</taxon>
        <taxon>Bacillota</taxon>
        <taxon>Clostridia</taxon>
        <taxon>Eubacteriales</taxon>
        <taxon>Oscillospiraceae</taxon>
        <taxon>Massiliimalia</taxon>
    </lineage>
</organism>
<keyword evidence="3 6" id="KW-0456">Lyase</keyword>
<dbReference type="NCBIfam" id="TIGR03297">
    <property type="entry name" value="Ppyr-DeCO2ase"/>
    <property type="match status" value="1"/>
</dbReference>
<keyword evidence="1" id="KW-0210">Decarboxylase</keyword>
<evidence type="ECO:0000256" key="3">
    <source>
        <dbReference type="ARBA" id="ARBA00023239"/>
    </source>
</evidence>
<accession>A0A8J6P9W7</accession>
<dbReference type="InterPro" id="IPR029061">
    <property type="entry name" value="THDP-binding"/>
</dbReference>
<dbReference type="CDD" id="cd07035">
    <property type="entry name" value="TPP_PYR_POX_like"/>
    <property type="match status" value="1"/>
</dbReference>
<comment type="caution">
    <text evidence="6">The sequence shown here is derived from an EMBL/GenBank/DDBJ whole genome shotgun (WGS) entry which is preliminary data.</text>
</comment>
<proteinExistence type="predicted"/>
<dbReference type="SUPFAM" id="SSF52518">
    <property type="entry name" value="Thiamin diphosphate-binding fold (THDP-binding)"/>
    <property type="match status" value="2"/>
</dbReference>
<dbReference type="AlphaFoldDB" id="A0A8J6P9W7"/>
<dbReference type="InterPro" id="IPR012001">
    <property type="entry name" value="Thiamin_PyroP_enz_TPP-bd_dom"/>
</dbReference>
<feature type="domain" description="Thiamine pyrophosphate enzyme TPP-binding" evidence="4">
    <location>
        <begin position="231"/>
        <end position="344"/>
    </location>
</feature>
<evidence type="ECO:0000259" key="4">
    <source>
        <dbReference type="Pfam" id="PF02775"/>
    </source>
</evidence>
<dbReference type="PANTHER" id="PTHR42818">
    <property type="entry name" value="SULFOPYRUVATE DECARBOXYLASE SUBUNIT ALPHA"/>
    <property type="match status" value="1"/>
</dbReference>
<dbReference type="CDD" id="cd03371">
    <property type="entry name" value="TPP_PpyrDC"/>
    <property type="match status" value="1"/>
</dbReference>
<evidence type="ECO:0000256" key="2">
    <source>
        <dbReference type="ARBA" id="ARBA00023052"/>
    </source>
</evidence>
<dbReference type="InterPro" id="IPR051818">
    <property type="entry name" value="TPP_dependent_decarboxylase"/>
</dbReference>
<dbReference type="RefSeq" id="WP_154824641.1">
    <property type="nucleotide sequence ID" value="NZ_JACRTL010000001.1"/>
</dbReference>
<dbReference type="Pfam" id="PF02775">
    <property type="entry name" value="TPP_enzyme_C"/>
    <property type="match status" value="1"/>
</dbReference>
<dbReference type="EMBL" id="JACRTL010000001">
    <property type="protein sequence ID" value="MBC8609847.1"/>
    <property type="molecule type" value="Genomic_DNA"/>
</dbReference>
<keyword evidence="7" id="KW-1185">Reference proteome</keyword>
<name>A0A8J6P9W7_9FIRM</name>